<dbReference type="Pfam" id="PF05960">
    <property type="entry name" value="DUF885"/>
    <property type="match status" value="1"/>
</dbReference>
<reference evidence="2" key="1">
    <citation type="journal article" date="2019" name="Int. J. Syst. Evol. Microbiol.">
        <title>The Global Catalogue of Microorganisms (GCM) 10K type strain sequencing project: providing services to taxonomists for standard genome sequencing and annotation.</title>
        <authorList>
            <consortium name="The Broad Institute Genomics Platform"/>
            <consortium name="The Broad Institute Genome Sequencing Center for Infectious Disease"/>
            <person name="Wu L."/>
            <person name="Ma J."/>
        </authorList>
    </citation>
    <scope>NUCLEOTIDE SEQUENCE [LARGE SCALE GENOMIC DNA]</scope>
    <source>
        <strain evidence="2">CGMCC 1.10759</strain>
    </source>
</reference>
<dbReference type="RefSeq" id="WP_380603037.1">
    <property type="nucleotide sequence ID" value="NZ_JBHSDU010000015.1"/>
</dbReference>
<dbReference type="PANTHER" id="PTHR33361:SF2">
    <property type="entry name" value="DUF885 DOMAIN-CONTAINING PROTEIN"/>
    <property type="match status" value="1"/>
</dbReference>
<accession>A0ABV8T1L4</accession>
<protein>
    <submittedName>
        <fullName evidence="1">DUF885 domain-containing protein</fullName>
    </submittedName>
</protein>
<dbReference type="PANTHER" id="PTHR33361">
    <property type="entry name" value="GLR0591 PROTEIN"/>
    <property type="match status" value="1"/>
</dbReference>
<dbReference type="Proteomes" id="UP001595904">
    <property type="component" value="Unassembled WGS sequence"/>
</dbReference>
<proteinExistence type="predicted"/>
<organism evidence="1 2">
    <name type="scientific">Steroidobacter flavus</name>
    <dbReference type="NCBI Taxonomy" id="1842136"/>
    <lineage>
        <taxon>Bacteria</taxon>
        <taxon>Pseudomonadati</taxon>
        <taxon>Pseudomonadota</taxon>
        <taxon>Gammaproteobacteria</taxon>
        <taxon>Steroidobacterales</taxon>
        <taxon>Steroidobacteraceae</taxon>
        <taxon>Steroidobacter</taxon>
    </lineage>
</organism>
<gene>
    <name evidence="1" type="ORF">ACFPN2_28485</name>
</gene>
<evidence type="ECO:0000313" key="2">
    <source>
        <dbReference type="Proteomes" id="UP001595904"/>
    </source>
</evidence>
<sequence length="607" mass="67605">MRSAVYTAAVANLPTVAFSQSAPAKTAANQKAEADLKALMDYVYEEAVMSNPEARTTYGLDKGAHASAKSKLQDRSAAGIEREHQIIRTSYARFKAIDRSALSAQSKADYDAFYYLYGAIVGAYDDFNYGTFSWPEPYSVHQLGGTYRSMPDFLHNQHTIETREDAEAYVSRVVAFAKEIDHETDRLKAEYAMGVIPASFLVDRTVALFDGMLAQKAADTKLVTSIDTRARAKNIAGEWGARVTKIVEQQVQPAMKRQRDCIAGIRSKATSDAGVWKLPKGEAYYEYALRYSTTTSLDAEQIHRLGLEQMAGLSARADRILKSQGMTQGTVGERLRALATDPRFIYPNTDAGKQELLDYLNAGMVKIQGDLPKYFGRLPKAKVEIRRVPPDIEAAATGGYYQPPTLDGSRPGAYYINLRNTAETPKWGLMTLTAHEASPGHHHQIALAQESTAVHPVRRLSWFSVYTEGWGLYAEQLADEMGVYEGDPFGQVGYIKSYMFRAARLVVDTGLHHKRWTREQGVDYMVQALGEQPSSIITEVERYCVWPGQATSYKIGQTQWLKLREAARQKLGARFDIREFHDVALASGTLPLAVLEQLINEWVASKT</sequence>
<comment type="caution">
    <text evidence="1">The sequence shown here is derived from an EMBL/GenBank/DDBJ whole genome shotgun (WGS) entry which is preliminary data.</text>
</comment>
<dbReference type="EMBL" id="JBHSDU010000015">
    <property type="protein sequence ID" value="MFC4313053.1"/>
    <property type="molecule type" value="Genomic_DNA"/>
</dbReference>
<keyword evidence="2" id="KW-1185">Reference proteome</keyword>
<evidence type="ECO:0000313" key="1">
    <source>
        <dbReference type="EMBL" id="MFC4313053.1"/>
    </source>
</evidence>
<name>A0ABV8T1L4_9GAMM</name>
<dbReference type="InterPro" id="IPR010281">
    <property type="entry name" value="DUF885"/>
</dbReference>